<evidence type="ECO:0000313" key="3">
    <source>
        <dbReference type="Proteomes" id="UP000051380"/>
    </source>
</evidence>
<dbReference type="RefSeq" id="WP_057027927.1">
    <property type="nucleotide sequence ID" value="NZ_LJYF01000029.1"/>
</dbReference>
<comment type="caution">
    <text evidence="2">The sequence shown here is derived from an EMBL/GenBank/DDBJ whole genome shotgun (WGS) entry which is preliminary data.</text>
</comment>
<accession>A0A0R3CFC0</accession>
<organism evidence="2 3">
    <name type="scientific">Bradyrhizobium yuanmingense</name>
    <dbReference type="NCBI Taxonomy" id="108015"/>
    <lineage>
        <taxon>Bacteria</taxon>
        <taxon>Pseudomonadati</taxon>
        <taxon>Pseudomonadota</taxon>
        <taxon>Alphaproteobacteria</taxon>
        <taxon>Hyphomicrobiales</taxon>
        <taxon>Nitrobacteraceae</taxon>
        <taxon>Bradyrhizobium</taxon>
    </lineage>
</organism>
<sequence length="296" mass="31211">MNEPNCPHFEVLSGCYSGLTSKVGVGSCLIGSSLDADLIFVEQGLEPHHLRVTPHSNSIEIEALARDVRIEGHETVLPNEPIVVPLPVVLHAGAMSIRWTIEDYKQAGSIGRRHISLAFLALVLISSAAVGAVSSSFVQTDTTVASSPSSPAPDIAPKLALSAPDALATDAAAERLQEEVNRAGLVGIKVGYGAGIVTADGTVTPASLATWRDVQQRFDHNSNGAYTLVNAVAIKDEKTPPAIGVQAVWRGSAPYIVIAGQKYFVGALLSNGWTVYGIEEGRVLLSRDGRLATLPY</sequence>
<gene>
    <name evidence="2" type="ORF">AOQ72_21005</name>
</gene>
<evidence type="ECO:0000313" key="2">
    <source>
        <dbReference type="EMBL" id="KRP93777.1"/>
    </source>
</evidence>
<feature type="domain" description="YscD/Y4YQ C-terminal" evidence="1">
    <location>
        <begin position="244"/>
        <end position="294"/>
    </location>
</feature>
<name>A0A0R3CFC0_9BRAD</name>
<dbReference type="InterPro" id="IPR057770">
    <property type="entry name" value="YscD/Y4YQ_C"/>
</dbReference>
<evidence type="ECO:0000259" key="1">
    <source>
        <dbReference type="Pfam" id="PF23893"/>
    </source>
</evidence>
<dbReference type="EMBL" id="LJYF01000029">
    <property type="protein sequence ID" value="KRP93777.1"/>
    <property type="molecule type" value="Genomic_DNA"/>
</dbReference>
<dbReference type="Proteomes" id="UP000051380">
    <property type="component" value="Unassembled WGS sequence"/>
</dbReference>
<protein>
    <recommendedName>
        <fullName evidence="1">YscD/Y4YQ C-terminal domain-containing protein</fullName>
    </recommendedName>
</protein>
<dbReference type="OrthoDB" id="9806163at2"/>
<proteinExistence type="predicted"/>
<reference evidence="2 3" key="1">
    <citation type="submission" date="2015-09" db="EMBL/GenBank/DDBJ databases">
        <title>Draft Genome Sequence of the Strain BR 3267 (Bradyrhizobium yuanmingense) recommended as inoculant for cowpea in Brazil.</title>
        <authorList>
            <person name="Simoes-Araujo J.L."/>
            <person name="Zilli J.E."/>
        </authorList>
    </citation>
    <scope>NUCLEOTIDE SEQUENCE [LARGE SCALE GENOMIC DNA]</scope>
    <source>
        <strain evidence="2 3">BR3267</strain>
    </source>
</reference>
<dbReference type="AlphaFoldDB" id="A0A0R3CFC0"/>
<dbReference type="Pfam" id="PF23893">
    <property type="entry name" value="Y4YQ_C"/>
    <property type="match status" value="1"/>
</dbReference>